<dbReference type="Gene3D" id="3.80.10.10">
    <property type="entry name" value="Ribonuclease Inhibitor"/>
    <property type="match status" value="1"/>
</dbReference>
<dbReference type="AlphaFoldDB" id="A0A7R9YK48"/>
<gene>
    <name evidence="1" type="ORF">PLUT1463_LOCUS6507</name>
</gene>
<accession>A0A7R9YK48</accession>
<dbReference type="EMBL" id="HBEB01010044">
    <property type="protein sequence ID" value="CAD8272193.1"/>
    <property type="molecule type" value="Transcribed_RNA"/>
</dbReference>
<reference evidence="1" key="1">
    <citation type="submission" date="2021-01" db="EMBL/GenBank/DDBJ databases">
        <authorList>
            <person name="Corre E."/>
            <person name="Pelletier E."/>
            <person name="Niang G."/>
            <person name="Scheremetjew M."/>
            <person name="Finn R."/>
            <person name="Kale V."/>
            <person name="Holt S."/>
            <person name="Cochrane G."/>
            <person name="Meng A."/>
            <person name="Brown T."/>
            <person name="Cohen L."/>
        </authorList>
    </citation>
    <scope>NUCLEOTIDE SEQUENCE</scope>
    <source>
        <strain evidence="1">RCC1537</strain>
    </source>
</reference>
<protein>
    <submittedName>
        <fullName evidence="1">Uncharacterized protein</fullName>
    </submittedName>
</protein>
<evidence type="ECO:0000313" key="1">
    <source>
        <dbReference type="EMBL" id="CAD8272193.1"/>
    </source>
</evidence>
<dbReference type="InterPro" id="IPR032675">
    <property type="entry name" value="LRR_dom_sf"/>
</dbReference>
<dbReference type="SMART" id="SM00368">
    <property type="entry name" value="LRR_RI"/>
    <property type="match status" value="2"/>
</dbReference>
<name>A0A7R9YK48_DIALT</name>
<sequence length="198" mass="20737">MMHVRLTRAGDELLDATVRARYFVAALSDIVKASNAVALVDAGMAALRRSALPRLVLMSEIDEANAQTLVRSLPRSIVELLLPGVGIGHTGAKIVGNFLKGNASTDLRARLTALTRHRRATQACCSLTTLELGINKIGDPGAIGLGEGLKVDASLTTLILELNQIGDAGAIGLDEGLKVSALTLSRRATPPMSASVSY</sequence>
<organism evidence="1">
    <name type="scientific">Diacronema lutheri</name>
    <name type="common">Unicellular marine alga</name>
    <name type="synonym">Monochrysis lutheri</name>
    <dbReference type="NCBI Taxonomy" id="2081491"/>
    <lineage>
        <taxon>Eukaryota</taxon>
        <taxon>Haptista</taxon>
        <taxon>Haptophyta</taxon>
        <taxon>Pavlovophyceae</taxon>
        <taxon>Pavlovales</taxon>
        <taxon>Pavlovaceae</taxon>
        <taxon>Diacronema</taxon>
    </lineage>
</organism>
<dbReference type="Pfam" id="PF13516">
    <property type="entry name" value="LRR_6"/>
    <property type="match status" value="2"/>
</dbReference>
<dbReference type="InterPro" id="IPR001611">
    <property type="entry name" value="Leu-rich_rpt"/>
</dbReference>
<dbReference type="SUPFAM" id="SSF52047">
    <property type="entry name" value="RNI-like"/>
    <property type="match status" value="1"/>
</dbReference>
<proteinExistence type="predicted"/>